<dbReference type="Proteomes" id="UP000002762">
    <property type="component" value="Unassembled WGS sequence"/>
</dbReference>
<organism evidence="2 3">
    <name type="scientific">Beauveria bassiana (strain ARSEF 2860)</name>
    <name type="common">White muscardine disease fungus</name>
    <name type="synonym">Tritirachium shiotae</name>
    <dbReference type="NCBI Taxonomy" id="655819"/>
    <lineage>
        <taxon>Eukaryota</taxon>
        <taxon>Fungi</taxon>
        <taxon>Dikarya</taxon>
        <taxon>Ascomycota</taxon>
        <taxon>Pezizomycotina</taxon>
        <taxon>Sordariomycetes</taxon>
        <taxon>Hypocreomycetidae</taxon>
        <taxon>Hypocreales</taxon>
        <taxon>Cordycipitaceae</taxon>
        <taxon>Beauveria</taxon>
    </lineage>
</organism>
<reference evidence="2 3" key="1">
    <citation type="journal article" date="2012" name="Sci. Rep.">
        <title>Genomic perspectives on the evolution of fungal entomopathogenicity in Beauveria bassiana.</title>
        <authorList>
            <person name="Xiao G."/>
            <person name="Ying S.H."/>
            <person name="Zheng P."/>
            <person name="Wang Z.L."/>
            <person name="Zhang S."/>
            <person name="Xie X.Q."/>
            <person name="Shang Y."/>
            <person name="St Leger R.J."/>
            <person name="Zhao G.P."/>
            <person name="Wang C."/>
            <person name="Feng M.G."/>
        </authorList>
    </citation>
    <scope>NUCLEOTIDE SEQUENCE [LARGE SCALE GENOMIC DNA]</scope>
    <source>
        <strain evidence="2 3">ARSEF 2860</strain>
    </source>
</reference>
<dbReference type="RefSeq" id="XP_008594419.1">
    <property type="nucleotide sequence ID" value="XM_008596197.1"/>
</dbReference>
<evidence type="ECO:0000313" key="2">
    <source>
        <dbReference type="EMBL" id="EJP70231.1"/>
    </source>
</evidence>
<sequence length="112" mass="11462">MTSGLADCSASALGPLTRPARFPRGTLYSHNFGLATWNSSGVHTLDATVPLACNALRGNTGSAVKVEPSSAGSSSAVLRPVPVTSRASRSMAYARPSDDEERQASAPAGTTQ</sequence>
<protein>
    <submittedName>
        <fullName evidence="2">Uncharacterized protein</fullName>
    </submittedName>
</protein>
<proteinExistence type="predicted"/>
<evidence type="ECO:0000313" key="3">
    <source>
        <dbReference type="Proteomes" id="UP000002762"/>
    </source>
</evidence>
<dbReference type="EMBL" id="JH725151">
    <property type="protein sequence ID" value="EJP70231.1"/>
    <property type="molecule type" value="Genomic_DNA"/>
</dbReference>
<dbReference type="AlphaFoldDB" id="J5K812"/>
<dbReference type="HOGENOM" id="CLU_2145402_0_0_1"/>
<gene>
    <name evidence="2" type="ORF">BBA_01100</name>
</gene>
<keyword evidence="3" id="KW-1185">Reference proteome</keyword>
<name>J5K812_BEAB2</name>
<feature type="region of interest" description="Disordered" evidence="1">
    <location>
        <begin position="65"/>
        <end position="112"/>
    </location>
</feature>
<dbReference type="InParanoid" id="J5K812"/>
<evidence type="ECO:0000256" key="1">
    <source>
        <dbReference type="SAM" id="MobiDB-lite"/>
    </source>
</evidence>
<accession>J5K812</accession>
<dbReference type="GeneID" id="19884112"/>
<feature type="region of interest" description="Disordered" evidence="1">
    <location>
        <begin position="1"/>
        <end position="20"/>
    </location>
</feature>